<accession>A0AAP4C5H6</accession>
<dbReference type="EC" id="1.-.-.-" evidence="3"/>
<dbReference type="EMBL" id="JASODW010000001">
    <property type="protein sequence ID" value="MDK6274231.1"/>
    <property type="molecule type" value="Genomic_DNA"/>
</dbReference>
<name>A0AAP4C5H6_9MICC</name>
<dbReference type="Proteomes" id="UP001240483">
    <property type="component" value="Unassembled WGS sequence"/>
</dbReference>
<protein>
    <submittedName>
        <fullName evidence="3">SDR family oxidoreductase</fullName>
        <ecNumber evidence="3">1.-.-.-</ecNumber>
    </submittedName>
</protein>
<dbReference type="Pfam" id="PF00106">
    <property type="entry name" value="adh_short"/>
    <property type="match status" value="1"/>
</dbReference>
<dbReference type="InterPro" id="IPR002347">
    <property type="entry name" value="SDR_fam"/>
</dbReference>
<dbReference type="RefSeq" id="WP_285332276.1">
    <property type="nucleotide sequence ID" value="NZ_JASODW010000001.1"/>
</dbReference>
<dbReference type="SUPFAM" id="SSF51735">
    <property type="entry name" value="NAD(P)-binding Rossmann-fold domains"/>
    <property type="match status" value="1"/>
</dbReference>
<evidence type="ECO:0000256" key="2">
    <source>
        <dbReference type="ARBA" id="ARBA00023002"/>
    </source>
</evidence>
<comment type="similarity">
    <text evidence="1">Belongs to the short-chain dehydrogenases/reductases (SDR) family.</text>
</comment>
<organism evidence="3 4">
    <name type="scientific">Pseudoglutamicibacter cumminsii</name>
    <dbReference type="NCBI Taxonomy" id="156979"/>
    <lineage>
        <taxon>Bacteria</taxon>
        <taxon>Bacillati</taxon>
        <taxon>Actinomycetota</taxon>
        <taxon>Actinomycetes</taxon>
        <taxon>Micrococcales</taxon>
        <taxon>Micrococcaceae</taxon>
        <taxon>Pseudoglutamicibacter</taxon>
    </lineage>
</organism>
<dbReference type="AlphaFoldDB" id="A0AAP4C5H6"/>
<dbReference type="PRINTS" id="PR00081">
    <property type="entry name" value="GDHRDH"/>
</dbReference>
<evidence type="ECO:0000313" key="4">
    <source>
        <dbReference type="Proteomes" id="UP001240483"/>
    </source>
</evidence>
<dbReference type="InterPro" id="IPR036291">
    <property type="entry name" value="NAD(P)-bd_dom_sf"/>
</dbReference>
<evidence type="ECO:0000256" key="1">
    <source>
        <dbReference type="ARBA" id="ARBA00006484"/>
    </source>
</evidence>
<dbReference type="GO" id="GO:0016616">
    <property type="term" value="F:oxidoreductase activity, acting on the CH-OH group of donors, NAD or NADP as acceptor"/>
    <property type="evidence" value="ECO:0007669"/>
    <property type="project" value="UniProtKB-ARBA"/>
</dbReference>
<dbReference type="Gene3D" id="3.40.50.720">
    <property type="entry name" value="NAD(P)-binding Rossmann-like Domain"/>
    <property type="match status" value="1"/>
</dbReference>
<gene>
    <name evidence="3" type="ORF">QP116_00415</name>
</gene>
<sequence>MASEISASNVAGSNTAAARSAVVTGASAGIGRATVVALREAGWNVVAVARRAERLEALAAERGCSVVAADISVDADVERIVAAAVDAGADTLINIAGGARGQESVAEAELENWQWMYNNNVIGTLKVTKALLPHLRAVDGGGTVLNLTSTAGIVSYEGGAGYNAAKSAERALTQVLRLEEAENNVRVIEVLPGMVATEEFSLRRFGGDQERADAVYEGVEKPLTAEDVASVVAFAVNAPHHVNIDEVVIRPVAQAAQHKVIRGTLGQK</sequence>
<dbReference type="FunFam" id="3.40.50.720:FF:000047">
    <property type="entry name" value="NADP-dependent L-serine/L-allo-threonine dehydrogenase"/>
    <property type="match status" value="1"/>
</dbReference>
<reference evidence="3" key="1">
    <citation type="submission" date="2023-05" db="EMBL/GenBank/DDBJ databases">
        <title>Cataloging the Phylogenetic Diversity of Human Bladder Bacteria.</title>
        <authorList>
            <person name="Du J."/>
        </authorList>
    </citation>
    <scope>NUCLEOTIDE SEQUENCE</scope>
    <source>
        <strain evidence="3">UMB9978</strain>
    </source>
</reference>
<evidence type="ECO:0000313" key="3">
    <source>
        <dbReference type="EMBL" id="MDK6274231.1"/>
    </source>
</evidence>
<keyword evidence="2 3" id="KW-0560">Oxidoreductase</keyword>
<comment type="caution">
    <text evidence="3">The sequence shown here is derived from an EMBL/GenBank/DDBJ whole genome shotgun (WGS) entry which is preliminary data.</text>
</comment>
<dbReference type="PANTHER" id="PTHR42901">
    <property type="entry name" value="ALCOHOL DEHYDROGENASE"/>
    <property type="match status" value="1"/>
</dbReference>
<proteinExistence type="inferred from homology"/>
<dbReference type="PANTHER" id="PTHR42901:SF1">
    <property type="entry name" value="ALCOHOL DEHYDROGENASE"/>
    <property type="match status" value="1"/>
</dbReference>